<dbReference type="InterPro" id="IPR037479">
    <property type="entry name" value="Tauto_MSAD"/>
</dbReference>
<dbReference type="EMBL" id="MZHU01000066">
    <property type="protein sequence ID" value="PRK63808.1"/>
    <property type="molecule type" value="Genomic_DNA"/>
</dbReference>
<gene>
    <name evidence="2" type="ORF">BV163_01546</name>
    <name evidence="3" type="ORF">CH627_06375</name>
    <name evidence="1" type="ORF">NTHI1209_00983</name>
</gene>
<dbReference type="InterPro" id="IPR014347">
    <property type="entry name" value="Tautomerase/MIF_sf"/>
</dbReference>
<dbReference type="GeneID" id="93220484"/>
<dbReference type="KEGG" id="hih:NF38_06765"/>
<evidence type="ECO:0000313" key="1">
    <source>
        <dbReference type="EMBL" id="KIS35377.1"/>
    </source>
</evidence>
<dbReference type="SUPFAM" id="SSF55331">
    <property type="entry name" value="Tautomerase/MIF"/>
    <property type="match status" value="1"/>
</dbReference>
<reference evidence="3" key="3">
    <citation type="submission" date="2018-08" db="EMBL/GenBank/DDBJ databases">
        <title>Antagonistic pleiotropy in the bifunctional surface protein FadL/P1 during adaptation of Haemophilus influenzae to chronic lung infection associated with COPD.</title>
        <authorList>
            <person name="Moleres J."/>
            <person name="Ehrlich R."/>
        </authorList>
    </citation>
    <scope>NUCLEOTIDE SEQUENCE [LARGE SCALE GENOMIC DNA]</scope>
    <source>
        <strain evidence="3">P668-6062</strain>
    </source>
</reference>
<dbReference type="EMBL" id="QVJI01000008">
    <property type="protein sequence ID" value="RFN63232.1"/>
    <property type="molecule type" value="Genomic_DNA"/>
</dbReference>
<dbReference type="OMA" id="TVIEINM"/>
<dbReference type="EMBL" id="JMQP01000002">
    <property type="protein sequence ID" value="KIS35377.1"/>
    <property type="molecule type" value="Genomic_DNA"/>
</dbReference>
<name>A0A0D0INA9_HAEIF</name>
<sequence>MITVFGLKSKLAPRREQLAEVIYNSLHLGLDIPKGKHAIRFLCLEKEDFYYPFDRSDDYTVIEINLMAGRMEGTKKRLIKMLFSELEYKLGIRAHDVEITIKEQPAHCWGFRGMTGDEARDLDYDIYV</sequence>
<evidence type="ECO:0000313" key="3">
    <source>
        <dbReference type="EMBL" id="RFN63232.1"/>
    </source>
</evidence>
<dbReference type="KEGG" id="hic:NTHIC486_01317"/>
<dbReference type="AlphaFoldDB" id="A0A0D0INA9"/>
<evidence type="ECO:0000313" key="2">
    <source>
        <dbReference type="EMBL" id="PRK63808.1"/>
    </source>
</evidence>
<dbReference type="PATRIC" id="fig|727.533.peg.1284"/>
<organism evidence="2">
    <name type="scientific">Haemophilus influenzae</name>
    <dbReference type="NCBI Taxonomy" id="727"/>
    <lineage>
        <taxon>Bacteria</taxon>
        <taxon>Pseudomonadati</taxon>
        <taxon>Pseudomonadota</taxon>
        <taxon>Gammaproteobacteria</taxon>
        <taxon>Pasteurellales</taxon>
        <taxon>Pasteurellaceae</taxon>
        <taxon>Haemophilus</taxon>
    </lineage>
</organism>
<dbReference type="RefSeq" id="WP_005662273.1">
    <property type="nucleotide sequence ID" value="NZ_AP018764.1"/>
</dbReference>
<evidence type="ECO:0000313" key="4">
    <source>
        <dbReference type="Proteomes" id="UP000050700"/>
    </source>
</evidence>
<proteinExistence type="predicted"/>
<dbReference type="Proteomes" id="UP000050700">
    <property type="component" value="Unassembled WGS sequence"/>
</dbReference>
<dbReference type="Pfam" id="PF14552">
    <property type="entry name" value="Tautomerase_2"/>
    <property type="match status" value="1"/>
</dbReference>
<protein>
    <submittedName>
        <fullName evidence="3">Tautomerase family protein</fullName>
    </submittedName>
</protein>
<dbReference type="PANTHER" id="PTHR38460:SF1">
    <property type="entry name" value="TAUTOMERASE YOLI-RELATED"/>
    <property type="match status" value="1"/>
</dbReference>
<reference evidence="1 4" key="1">
    <citation type="submission" date="2014-05" db="EMBL/GenBank/DDBJ databases">
        <title>Methylome analysis of the phasevarions of Haemophilus influenzae.</title>
        <authorList>
            <person name="Atack J.M."/>
            <person name="Fox K.L."/>
            <person name="Power P.M."/>
            <person name="Clark T."/>
            <person name="Jurcisek J."/>
            <person name="Korlach J."/>
            <person name="Bakaletz L.O."/>
            <person name="Jennings M.P."/>
        </authorList>
    </citation>
    <scope>NUCLEOTIDE SEQUENCE [LARGE SCALE GENOMIC DNA]</scope>
    <source>
        <strain evidence="1 4">1209</strain>
    </source>
</reference>
<dbReference type="PANTHER" id="PTHR38460">
    <property type="entry name" value="TAUTOMERASE YOLI-RELATED"/>
    <property type="match status" value="1"/>
</dbReference>
<dbReference type="Gene3D" id="3.30.429.10">
    <property type="entry name" value="Macrophage Migration Inhibitory Factor"/>
    <property type="match status" value="1"/>
</dbReference>
<comment type="caution">
    <text evidence="2">The sequence shown here is derived from an EMBL/GenBank/DDBJ whole genome shotgun (WGS) entry which is preliminary data.</text>
</comment>
<reference evidence="2" key="2">
    <citation type="submission" date="2017-02" db="EMBL/GenBank/DDBJ databases">
        <title>Haemophilus influenzae in COPD genome sequencing project.</title>
        <authorList>
            <person name="Murphy T.F."/>
            <person name="Kong Y."/>
            <person name="Nadendla S."/>
            <person name="Tettelin H."/>
            <person name="Pettigrew M."/>
        </authorList>
    </citation>
    <scope>NUCLEOTIDE SEQUENCE [LARGE SCALE GENOMIC DNA]</scope>
    <source>
        <strain evidence="2">84P15H4</strain>
    </source>
</reference>
<accession>A0A0D0INA9</accession>